<proteinExistence type="predicted"/>
<dbReference type="InterPro" id="IPR000956">
    <property type="entry name" value="Stathmin_fam"/>
</dbReference>
<gene>
    <name evidence="3" type="primary">LOC108078264</name>
</gene>
<name>A0A6P4IX39_DROKI</name>
<evidence type="ECO:0000313" key="2">
    <source>
        <dbReference type="Proteomes" id="UP001652661"/>
    </source>
</evidence>
<dbReference type="OrthoDB" id="7855507at2759"/>
<accession>A0A6P4IX39</accession>
<feature type="region of interest" description="Disordered" evidence="1">
    <location>
        <begin position="28"/>
        <end position="56"/>
    </location>
</feature>
<dbReference type="GeneID" id="108078264"/>
<dbReference type="Proteomes" id="UP001652661">
    <property type="component" value="Chromosome 2R"/>
</dbReference>
<keyword evidence="2" id="KW-1185">Reference proteome</keyword>
<dbReference type="Pfam" id="PF00836">
    <property type="entry name" value="Stathmin"/>
    <property type="match status" value="1"/>
</dbReference>
<dbReference type="RefSeq" id="XP_017027501.1">
    <property type="nucleotide sequence ID" value="XM_017172012.3"/>
</dbReference>
<feature type="compositionally biased region" description="Basic and acidic residues" evidence="1">
    <location>
        <begin position="41"/>
        <end position="56"/>
    </location>
</feature>
<dbReference type="Gene3D" id="6.10.280.30">
    <property type="match status" value="1"/>
</dbReference>
<dbReference type="AlphaFoldDB" id="A0A6P4IX39"/>
<protein>
    <submittedName>
        <fullName evidence="3">Uncharacterized protein</fullName>
    </submittedName>
</protein>
<dbReference type="OMA" id="DMDEHVR"/>
<sequence>MSYPINLSKKSTSLAFYHHIADPVKEEQPSLLRYRHKKRPPPKELKKQLDQRQKAAEERRTMLQEEMVQKLSVRLARVALIADRHQRQTTSSWENAQKRYTRDVDEHVRRRTEQISLRLKDLTSHNQAVQERKDAVMRERYLQKLDHIYESRNPKTLSRVFKNV</sequence>
<reference evidence="2" key="1">
    <citation type="submission" date="2025-05" db="UniProtKB">
        <authorList>
            <consortium name="RefSeq"/>
        </authorList>
    </citation>
    <scope>NUCLEOTIDE SEQUENCE [LARGE SCALE GENOMIC DNA]</scope>
    <source>
        <strain evidence="2">14028-0561.14</strain>
    </source>
</reference>
<evidence type="ECO:0000313" key="3">
    <source>
        <dbReference type="RefSeq" id="XP_017027501.1"/>
    </source>
</evidence>
<organism evidence="2 3">
    <name type="scientific">Drosophila kikkawai</name>
    <name type="common">Fruit fly</name>
    <dbReference type="NCBI Taxonomy" id="30033"/>
    <lineage>
        <taxon>Eukaryota</taxon>
        <taxon>Metazoa</taxon>
        <taxon>Ecdysozoa</taxon>
        <taxon>Arthropoda</taxon>
        <taxon>Hexapoda</taxon>
        <taxon>Insecta</taxon>
        <taxon>Pterygota</taxon>
        <taxon>Neoptera</taxon>
        <taxon>Endopterygota</taxon>
        <taxon>Diptera</taxon>
        <taxon>Brachycera</taxon>
        <taxon>Muscomorpha</taxon>
        <taxon>Ephydroidea</taxon>
        <taxon>Drosophilidae</taxon>
        <taxon>Drosophila</taxon>
        <taxon>Sophophora</taxon>
    </lineage>
</organism>
<dbReference type="GO" id="GO:0031110">
    <property type="term" value="P:regulation of microtubule polymerization or depolymerization"/>
    <property type="evidence" value="ECO:0007669"/>
    <property type="project" value="InterPro"/>
</dbReference>
<evidence type="ECO:0000256" key="1">
    <source>
        <dbReference type="SAM" id="MobiDB-lite"/>
    </source>
</evidence>
<reference evidence="3" key="2">
    <citation type="submission" date="2025-08" db="UniProtKB">
        <authorList>
            <consortium name="RefSeq"/>
        </authorList>
    </citation>
    <scope>IDENTIFICATION</scope>
    <source>
        <strain evidence="3">14028-0561.14</strain>
        <tissue evidence="3">Whole fly</tissue>
    </source>
</reference>